<dbReference type="InterPro" id="IPR014718">
    <property type="entry name" value="GH-type_carb-bd"/>
</dbReference>
<dbReference type="STRING" id="521098.Aaci_1218"/>
<dbReference type="InterPro" id="IPR006101">
    <property type="entry name" value="Glyco_hydro_2"/>
</dbReference>
<evidence type="ECO:0000256" key="4">
    <source>
        <dbReference type="ARBA" id="ARBA00013303"/>
    </source>
</evidence>
<comment type="catalytic activity">
    <reaction evidence="1 8">
        <text>Hydrolysis of terminal non-reducing beta-D-galactose residues in beta-D-galactosides.</text>
        <dbReference type="EC" id="3.2.1.23"/>
    </reaction>
</comment>
<evidence type="ECO:0000259" key="9">
    <source>
        <dbReference type="SMART" id="SM01038"/>
    </source>
</evidence>
<dbReference type="SMART" id="SM01038">
    <property type="entry name" value="Bgal_small_N"/>
    <property type="match status" value="1"/>
</dbReference>
<dbReference type="InterPro" id="IPR013783">
    <property type="entry name" value="Ig-like_fold"/>
</dbReference>
<evidence type="ECO:0000256" key="3">
    <source>
        <dbReference type="ARBA" id="ARBA00012756"/>
    </source>
</evidence>
<dbReference type="CAZy" id="GH2">
    <property type="family name" value="Glycoside Hydrolase Family 2"/>
</dbReference>
<reference evidence="10 11" key="2">
    <citation type="journal article" date="2010" name="Stand. Genomic Sci.">
        <title>Complete genome sequence of Alicyclobacillus acidocaldarius type strain (104-IA).</title>
        <authorList>
            <person name="Mavromatis K."/>
            <person name="Sikorski J."/>
            <person name="Lapidus A."/>
            <person name="Glavina Del Rio T."/>
            <person name="Copeland A."/>
            <person name="Tice H."/>
            <person name="Cheng J.F."/>
            <person name="Lucas S."/>
            <person name="Chen F."/>
            <person name="Nolan M."/>
            <person name="Bruce D."/>
            <person name="Goodwin L."/>
            <person name="Pitluck S."/>
            <person name="Ivanova N."/>
            <person name="Ovchinnikova G."/>
            <person name="Pati A."/>
            <person name="Chen A."/>
            <person name="Palaniappan K."/>
            <person name="Land M."/>
            <person name="Hauser L."/>
            <person name="Chang Y.J."/>
            <person name="Jeffries C.D."/>
            <person name="Chain P."/>
            <person name="Meincke L."/>
            <person name="Sims D."/>
            <person name="Chertkov O."/>
            <person name="Han C."/>
            <person name="Brettin T."/>
            <person name="Detter J.C."/>
            <person name="Wahrenburg C."/>
            <person name="Rohde M."/>
            <person name="Pukall R."/>
            <person name="Goker M."/>
            <person name="Bristow J."/>
            <person name="Eisen J.A."/>
            <person name="Markowitz V."/>
            <person name="Hugenholtz P."/>
            <person name="Klenk H.P."/>
            <person name="Kyrpides N.C."/>
        </authorList>
    </citation>
    <scope>NUCLEOTIDE SEQUENCE [LARGE SCALE GENOMIC DNA]</scope>
    <source>
        <strain evidence="11">ATCC 27009 / DSM 446 / BCRC 14685 / JCM 5260 / KCTC 1825 / NBRC 15652 / NCIMB 11725 / NRRL B-14509 / 104-IA</strain>
    </source>
</reference>
<dbReference type="Gene3D" id="3.20.20.80">
    <property type="entry name" value="Glycosidases"/>
    <property type="match status" value="1"/>
</dbReference>
<sequence>MEQKYVESFYPPSDYRLPPRAFFIPHSTEREALARGFYRASTQVLPLEGKWKFRLFDNPRAVPTDVTWIDFDDSSWEEIHVPSNWQMEGYGRPHYTNVMYPFPVDPPRVPSENPTGCYRTKFFLTHHDVGRVHLRFEGVDGLYQVYVNGHDIGFGYGSRLPSEFDITDFVHAGDNVLVVVVCQWSAQSYLEDQDMWWLSGIFRDVYILKRPQIYLSDVRVRALLGTDGRTGCLHVEVEIGGILSRDKPVPLRFKLIDSIGDSEILENTMLSDGFATYEAEIPNVRPWTAETPNLYTLLVSIDPDSLYAEHVALQVGFRRIEIADGQLKINGVPIVLKGVNRHEHDARLGRALTLDVMIRDVQMMKQNNINAVRTSHYPHHPVFYDLCDRYGLYVLDEADLECHGFALTGNWDRLSDDPQLEQAYVDRLERMICRDRNHACVIMWSLGNESGYGRNHRAMAERARAIDPTRPVHYEGETRRLLELGSDLQHAVMDVYSTMYTSVDELSRLGELELPKPHILCEFAHAMGNGPGGLKEYVELFYQQRRLQGGFVWEWIDHGILAYTSDGRPYFAYGGDFGDVPNDLNFVIDGLLFPDRTPSPGLFEYKKAIEPVRVLEFDRSSGIIKVQNRYDFLCLDCLVAEWSLQDEQSVLAGGILELEPVPPRSIGQIRVPCAEILNRHRDRCLTLTVRFLLRHPTDYAPAFHEVASFCEYVERSCQNASIDIYRPVTRFEIVEKGSSLCIYDDSFSVEFDLLRGRISGVGYRGSQIIMSPLSMSFWRAPTDNDDPPNREMFSVAKVWRDYGVDRLSESVSNIEIKKHDNVVRALVESRVAPAGLSWGMALQYEYIFLRGGLVMVRICGKPEGAYPPTLPRIGLLTTIHLDFEYVSWFGRGPGESYRDSKESQLIGRYRRLADELYTPYVYPQENGNRTDVYWISITNKYMEGLFITGPQPLNFQVSRFSVEDLERARHPYELEESPWRYLRIDFSHHGLGSASCGPGPLPEHQLRTEPFEWTLCFAPLARHEIDESILHQVVTERLKFI</sequence>
<keyword evidence="6 8" id="KW-0326">Glycosidase</keyword>
<feature type="domain" description="Beta galactosidase small chain/" evidence="9">
    <location>
        <begin position="741"/>
        <end position="1018"/>
    </location>
</feature>
<keyword evidence="5 8" id="KW-0378">Hydrolase</keyword>
<dbReference type="Pfam" id="PF02929">
    <property type="entry name" value="Bgal_small_N"/>
    <property type="match status" value="1"/>
</dbReference>
<reference evidence="11" key="1">
    <citation type="submission" date="2009-09" db="EMBL/GenBank/DDBJ databases">
        <title>The complete chromosome of Alicyclobacillus acidocaldarius subsp. acidocaldarius DSM 446.</title>
        <authorList>
            <consortium name="US DOE Joint Genome Institute (JGI-PGF)"/>
            <person name="Lucas S."/>
            <person name="Copeland A."/>
            <person name="Lapidus A."/>
            <person name="Glavina del Rio T."/>
            <person name="Dalin E."/>
            <person name="Tice H."/>
            <person name="Bruce D."/>
            <person name="Goodwin L."/>
            <person name="Pitluck S."/>
            <person name="Kyrpides N."/>
            <person name="Mavromatis K."/>
            <person name="Ivanova N."/>
            <person name="Ovchinnikova G."/>
            <person name="Chertkov O."/>
            <person name="Sims D."/>
            <person name="Brettin T."/>
            <person name="Detter J.C."/>
            <person name="Han C."/>
            <person name="Larimer F."/>
            <person name="Land M."/>
            <person name="Hauser L."/>
            <person name="Markowitz V."/>
            <person name="Cheng J.-F."/>
            <person name="Hugenholtz P."/>
            <person name="Woyke T."/>
            <person name="Wu D."/>
            <person name="Pukall R."/>
            <person name="Klenk H.-P."/>
            <person name="Eisen J.A."/>
        </authorList>
    </citation>
    <scope>NUCLEOTIDE SEQUENCE [LARGE SCALE GENOMIC DNA]</scope>
    <source>
        <strain evidence="11">ATCC 27009 / DSM 446 / BCRC 14685 / JCM 5260 / KCTC 1825 / NBRC 15652 / NCIMB 11725 / NRRL B-14509 / 104-IA</strain>
    </source>
</reference>
<dbReference type="InterPro" id="IPR006104">
    <property type="entry name" value="Glyco_hydro_2_N"/>
</dbReference>
<dbReference type="PANTHER" id="PTHR46323:SF2">
    <property type="entry name" value="BETA-GALACTOSIDASE"/>
    <property type="match status" value="1"/>
</dbReference>
<dbReference type="InterPro" id="IPR006103">
    <property type="entry name" value="Glyco_hydro_2_cat"/>
</dbReference>
<proteinExistence type="inferred from homology"/>
<dbReference type="InterPro" id="IPR032312">
    <property type="entry name" value="LacZ_4"/>
</dbReference>
<dbReference type="GO" id="GO:0005990">
    <property type="term" value="P:lactose catabolic process"/>
    <property type="evidence" value="ECO:0007669"/>
    <property type="project" value="TreeGrafter"/>
</dbReference>
<dbReference type="Pfam" id="PF02837">
    <property type="entry name" value="Glyco_hydro_2_N"/>
    <property type="match status" value="1"/>
</dbReference>
<dbReference type="InterPro" id="IPR008979">
    <property type="entry name" value="Galactose-bd-like_sf"/>
</dbReference>
<dbReference type="GO" id="GO:0030246">
    <property type="term" value="F:carbohydrate binding"/>
    <property type="evidence" value="ECO:0007669"/>
    <property type="project" value="InterPro"/>
</dbReference>
<dbReference type="InterPro" id="IPR017853">
    <property type="entry name" value="GH"/>
</dbReference>
<evidence type="ECO:0000256" key="5">
    <source>
        <dbReference type="ARBA" id="ARBA00022801"/>
    </source>
</evidence>
<dbReference type="HOGENOM" id="CLU_002346_0_2_9"/>
<dbReference type="Pfam" id="PF02836">
    <property type="entry name" value="Glyco_hydro_2_C"/>
    <property type="match status" value="1"/>
</dbReference>
<dbReference type="InterPro" id="IPR036156">
    <property type="entry name" value="Beta-gal/glucu_dom_sf"/>
</dbReference>
<dbReference type="GO" id="GO:0004565">
    <property type="term" value="F:beta-galactosidase activity"/>
    <property type="evidence" value="ECO:0007669"/>
    <property type="project" value="UniProtKB-EC"/>
</dbReference>
<dbReference type="Gene3D" id="2.70.98.10">
    <property type="match status" value="1"/>
</dbReference>
<accession>C8WVX5</accession>
<dbReference type="Proteomes" id="UP000001917">
    <property type="component" value="Chromosome"/>
</dbReference>
<dbReference type="KEGG" id="aac:Aaci_1218"/>
<dbReference type="PROSITE" id="PS00719">
    <property type="entry name" value="GLYCOSYL_HYDROL_F2_1"/>
    <property type="match status" value="1"/>
</dbReference>
<dbReference type="GO" id="GO:0009341">
    <property type="term" value="C:beta-galactosidase complex"/>
    <property type="evidence" value="ECO:0007669"/>
    <property type="project" value="InterPro"/>
</dbReference>
<dbReference type="SUPFAM" id="SSF51445">
    <property type="entry name" value="(Trans)glycosidases"/>
    <property type="match status" value="1"/>
</dbReference>
<dbReference type="InterPro" id="IPR006102">
    <property type="entry name" value="Ig-like_GH2"/>
</dbReference>
<evidence type="ECO:0000256" key="6">
    <source>
        <dbReference type="ARBA" id="ARBA00023295"/>
    </source>
</evidence>
<gene>
    <name evidence="10" type="ordered locus">Aaci_1218</name>
</gene>
<dbReference type="PANTHER" id="PTHR46323">
    <property type="entry name" value="BETA-GALACTOSIDASE"/>
    <property type="match status" value="1"/>
</dbReference>
<dbReference type="Pfam" id="PF16353">
    <property type="entry name" value="LacZ_4"/>
    <property type="match status" value="1"/>
</dbReference>
<dbReference type="Gene3D" id="2.60.120.260">
    <property type="entry name" value="Galactose-binding domain-like"/>
    <property type="match status" value="1"/>
</dbReference>
<protein>
    <recommendedName>
        <fullName evidence="4 8">Beta-galactosidase</fullName>
        <ecNumber evidence="3 8">3.2.1.23</ecNumber>
    </recommendedName>
    <alternativeName>
        <fullName evidence="7 8">Lactase</fullName>
    </alternativeName>
</protein>
<dbReference type="EC" id="3.2.1.23" evidence="3 8"/>
<name>C8WVX5_ALIAD</name>
<evidence type="ECO:0000256" key="2">
    <source>
        <dbReference type="ARBA" id="ARBA00007401"/>
    </source>
</evidence>
<keyword evidence="11" id="KW-1185">Reference proteome</keyword>
<dbReference type="InterPro" id="IPR050347">
    <property type="entry name" value="Bact_Beta-galactosidase"/>
</dbReference>
<comment type="similarity">
    <text evidence="2 8">Belongs to the glycosyl hydrolase 2 family.</text>
</comment>
<dbReference type="EMBL" id="CP001727">
    <property type="protein sequence ID" value="ACV58247.1"/>
    <property type="molecule type" value="Genomic_DNA"/>
</dbReference>
<dbReference type="AlphaFoldDB" id="C8WVX5"/>
<dbReference type="Gene3D" id="2.60.40.10">
    <property type="entry name" value="Immunoglobulins"/>
    <property type="match status" value="2"/>
</dbReference>
<dbReference type="Pfam" id="PF00703">
    <property type="entry name" value="Glyco_hydro_2"/>
    <property type="match status" value="1"/>
</dbReference>
<dbReference type="FunFam" id="3.20.20.80:FF:000018">
    <property type="entry name" value="Beta-galactosidase"/>
    <property type="match status" value="1"/>
</dbReference>
<dbReference type="InterPro" id="IPR004199">
    <property type="entry name" value="B-gal_small/dom_5"/>
</dbReference>
<dbReference type="SUPFAM" id="SSF74650">
    <property type="entry name" value="Galactose mutarotase-like"/>
    <property type="match status" value="1"/>
</dbReference>
<dbReference type="PRINTS" id="PR00132">
    <property type="entry name" value="GLHYDRLASE2"/>
</dbReference>
<evidence type="ECO:0000256" key="1">
    <source>
        <dbReference type="ARBA" id="ARBA00001412"/>
    </source>
</evidence>
<dbReference type="SUPFAM" id="SSF49303">
    <property type="entry name" value="beta-Galactosidase/glucuronidase domain"/>
    <property type="match status" value="2"/>
</dbReference>
<evidence type="ECO:0000313" key="11">
    <source>
        <dbReference type="Proteomes" id="UP000001917"/>
    </source>
</evidence>
<dbReference type="eggNOG" id="COG3250">
    <property type="taxonomic scope" value="Bacteria"/>
</dbReference>
<dbReference type="InterPro" id="IPR023230">
    <property type="entry name" value="Glyco_hydro_2_CS"/>
</dbReference>
<dbReference type="SUPFAM" id="SSF49785">
    <property type="entry name" value="Galactose-binding domain-like"/>
    <property type="match status" value="1"/>
</dbReference>
<organism evidence="10 11">
    <name type="scientific">Alicyclobacillus acidocaldarius subsp. acidocaldarius (strain ATCC 27009 / DSM 446 / BCRC 14685 / JCM 5260 / KCTC 1825 / NBRC 15652 / NCIMB 11725 / NRRL B-14509 / 104-IA)</name>
    <name type="common">Bacillus acidocaldarius</name>
    <dbReference type="NCBI Taxonomy" id="521098"/>
    <lineage>
        <taxon>Bacteria</taxon>
        <taxon>Bacillati</taxon>
        <taxon>Bacillota</taxon>
        <taxon>Bacilli</taxon>
        <taxon>Bacillales</taxon>
        <taxon>Alicyclobacillaceae</taxon>
        <taxon>Alicyclobacillus</taxon>
    </lineage>
</organism>
<dbReference type="InterPro" id="IPR011013">
    <property type="entry name" value="Gal_mutarotase_sf_dom"/>
</dbReference>
<dbReference type="InterPro" id="IPR023232">
    <property type="entry name" value="Glyco_hydro_2_AS"/>
</dbReference>
<evidence type="ECO:0000313" key="10">
    <source>
        <dbReference type="EMBL" id="ACV58247.1"/>
    </source>
</evidence>
<evidence type="ECO:0000256" key="7">
    <source>
        <dbReference type="ARBA" id="ARBA00032230"/>
    </source>
</evidence>
<dbReference type="PROSITE" id="PS00608">
    <property type="entry name" value="GLYCOSYL_HYDROL_F2_2"/>
    <property type="match status" value="1"/>
</dbReference>
<evidence type="ECO:0000256" key="8">
    <source>
        <dbReference type="RuleBase" id="RU361154"/>
    </source>
</evidence>